<protein>
    <submittedName>
        <fullName evidence="6">Glycosyl transferase</fullName>
    </submittedName>
</protein>
<accession>A0ABD0AKY0</accession>
<reference evidence="6 7" key="1">
    <citation type="submission" date="2021-01" db="EMBL/GenBank/DDBJ databases">
        <title>Development of a method for detection of lactic acid bacteria that cause putrefactive shochu mash.</title>
        <authorList>
            <person name="Takashita H."/>
            <person name="Fujihara E."/>
            <person name="Takayama K."/>
            <person name="Yamamoto H."/>
            <person name="Mizutani M."/>
            <person name="Kajiwara Y."/>
        </authorList>
    </citation>
    <scope>NUCLEOTIDE SEQUENCE [LARGE SCALE GENOMIC DNA]</scope>
    <source>
        <strain evidence="6 7">01-B1</strain>
    </source>
</reference>
<evidence type="ECO:0000313" key="7">
    <source>
        <dbReference type="Proteomes" id="UP000653631"/>
    </source>
</evidence>
<evidence type="ECO:0000256" key="2">
    <source>
        <dbReference type="ARBA" id="ARBA00022676"/>
    </source>
</evidence>
<name>A0ABD0AKY0_LIMFE</name>
<evidence type="ECO:0000256" key="3">
    <source>
        <dbReference type="ARBA" id="ARBA00022679"/>
    </source>
</evidence>
<feature type="domain" description="Glycosyltransferase 2-like" evidence="5">
    <location>
        <begin position="11"/>
        <end position="167"/>
    </location>
</feature>
<evidence type="ECO:0000313" key="6">
    <source>
        <dbReference type="EMBL" id="GIC72099.1"/>
    </source>
</evidence>
<evidence type="ECO:0000259" key="5">
    <source>
        <dbReference type="Pfam" id="PF00535"/>
    </source>
</evidence>
<comment type="similarity">
    <text evidence="1">Belongs to the glycosyltransferase 2 family.</text>
</comment>
<dbReference type="GO" id="GO:0016757">
    <property type="term" value="F:glycosyltransferase activity"/>
    <property type="evidence" value="ECO:0007669"/>
    <property type="project" value="UniProtKB-KW"/>
</dbReference>
<dbReference type="InterPro" id="IPR050834">
    <property type="entry name" value="Glycosyltransf_2"/>
</dbReference>
<sequence>MQVKKIYPSFSVLMSVYKSDDPNNLDIALTSIEKQTLEPSEIVLVEDGPISVDLEKVINKHKHNFTRKFKDIKLKTNKGLGNALKIGTKFVSTNWIVRMDADDISVPNRFEQQFDVIDKDPSIAVVGGKVEEFTLDINNIIGERNLPTSNEQIYKFAKWRSPFNHPTVLINKTVLLSVGGYEMYGNLEDYYLWARILANEYRVCNLESTLVFMRVDDDLYSRRGKISNILYFYKLRRFMNRNHLINFYEMILGNVLMTINIVLPNFMRKFVYKKIVHKQH</sequence>
<organism evidence="6 7">
    <name type="scientific">Limosilactobacillus fermentum</name>
    <name type="common">Lactobacillus fermentum</name>
    <dbReference type="NCBI Taxonomy" id="1613"/>
    <lineage>
        <taxon>Bacteria</taxon>
        <taxon>Bacillati</taxon>
        <taxon>Bacillota</taxon>
        <taxon>Bacilli</taxon>
        <taxon>Lactobacillales</taxon>
        <taxon>Lactobacillaceae</taxon>
        <taxon>Limosilactobacillus</taxon>
    </lineage>
</organism>
<evidence type="ECO:0000256" key="1">
    <source>
        <dbReference type="ARBA" id="ARBA00006739"/>
    </source>
</evidence>
<dbReference type="AlphaFoldDB" id="A0ABD0AKY0"/>
<keyword evidence="4" id="KW-0472">Membrane</keyword>
<dbReference type="SUPFAM" id="SSF53448">
    <property type="entry name" value="Nucleotide-diphospho-sugar transferases"/>
    <property type="match status" value="1"/>
</dbReference>
<keyword evidence="3 6" id="KW-0808">Transferase</keyword>
<proteinExistence type="inferred from homology"/>
<comment type="caution">
    <text evidence="6">The sequence shown here is derived from an EMBL/GenBank/DDBJ whole genome shotgun (WGS) entry which is preliminary data.</text>
</comment>
<dbReference type="Gene3D" id="3.90.550.10">
    <property type="entry name" value="Spore Coat Polysaccharide Biosynthesis Protein SpsA, Chain A"/>
    <property type="match status" value="1"/>
</dbReference>
<dbReference type="PANTHER" id="PTHR43685:SF5">
    <property type="entry name" value="GLYCOSYLTRANSFERASE EPSE-RELATED"/>
    <property type="match status" value="1"/>
</dbReference>
<dbReference type="Pfam" id="PF00535">
    <property type="entry name" value="Glycos_transf_2"/>
    <property type="match status" value="1"/>
</dbReference>
<dbReference type="InterPro" id="IPR001173">
    <property type="entry name" value="Glyco_trans_2-like"/>
</dbReference>
<dbReference type="InterPro" id="IPR029044">
    <property type="entry name" value="Nucleotide-diphossugar_trans"/>
</dbReference>
<feature type="transmembrane region" description="Helical" evidence="4">
    <location>
        <begin position="244"/>
        <end position="263"/>
    </location>
</feature>
<dbReference type="EMBL" id="BOLH01000009">
    <property type="protein sequence ID" value="GIC72099.1"/>
    <property type="molecule type" value="Genomic_DNA"/>
</dbReference>
<evidence type="ECO:0000256" key="4">
    <source>
        <dbReference type="SAM" id="Phobius"/>
    </source>
</evidence>
<dbReference type="PANTHER" id="PTHR43685">
    <property type="entry name" value="GLYCOSYLTRANSFERASE"/>
    <property type="match status" value="1"/>
</dbReference>
<gene>
    <name evidence="6" type="ORF">LF01B1_11140</name>
</gene>
<keyword evidence="4" id="KW-1133">Transmembrane helix</keyword>
<keyword evidence="2" id="KW-0328">Glycosyltransferase</keyword>
<keyword evidence="4" id="KW-0812">Transmembrane</keyword>
<dbReference type="RefSeq" id="WP_203622890.1">
    <property type="nucleotide sequence ID" value="NZ_BOLH01000009.1"/>
</dbReference>
<dbReference type="Proteomes" id="UP000653631">
    <property type="component" value="Unassembled WGS sequence"/>
</dbReference>